<dbReference type="InterPro" id="IPR001296">
    <property type="entry name" value="Glyco_trans_1"/>
</dbReference>
<feature type="domain" description="Glycosyltransferase 2-like" evidence="3">
    <location>
        <begin position="696"/>
        <end position="813"/>
    </location>
</feature>
<dbReference type="Pfam" id="PF00534">
    <property type="entry name" value="Glycos_transf_1"/>
    <property type="match status" value="1"/>
</dbReference>
<accession>A0ABV4FD40</accession>
<dbReference type="CDD" id="cd02440">
    <property type="entry name" value="AdoMet_MTases"/>
    <property type="match status" value="1"/>
</dbReference>
<dbReference type="EMBL" id="JBGBZA010000002">
    <property type="protein sequence ID" value="MEY9321368.1"/>
    <property type="molecule type" value="Genomic_DNA"/>
</dbReference>
<evidence type="ECO:0000313" key="5">
    <source>
        <dbReference type="Proteomes" id="UP001565471"/>
    </source>
</evidence>
<dbReference type="Proteomes" id="UP001565471">
    <property type="component" value="Unassembled WGS sequence"/>
</dbReference>
<dbReference type="SUPFAM" id="SSF53448">
    <property type="entry name" value="Nucleotide-diphospho-sugar transferases"/>
    <property type="match status" value="1"/>
</dbReference>
<dbReference type="GeneID" id="92951174"/>
<dbReference type="InterPro" id="IPR029044">
    <property type="entry name" value="Nucleotide-diphossugar_trans"/>
</dbReference>
<keyword evidence="4" id="KW-0808">Transferase</keyword>
<protein>
    <submittedName>
        <fullName evidence="4">Glycosyltransferase involved in cell wall biosynthesis/SAM-dependent methyltransferase/archaellum component FlaC</fullName>
    </submittedName>
</protein>
<dbReference type="InterPro" id="IPR050194">
    <property type="entry name" value="Glycosyltransferase_grp1"/>
</dbReference>
<feature type="coiled-coil region" evidence="1">
    <location>
        <begin position="345"/>
        <end position="443"/>
    </location>
</feature>
<dbReference type="PANTHER" id="PTHR45947:SF3">
    <property type="entry name" value="SULFOQUINOVOSYL TRANSFERASE SQD2"/>
    <property type="match status" value="1"/>
</dbReference>
<dbReference type="CDD" id="cd00761">
    <property type="entry name" value="Glyco_tranf_GTA_type"/>
    <property type="match status" value="1"/>
</dbReference>
<dbReference type="Gene3D" id="3.40.50.150">
    <property type="entry name" value="Vaccinia Virus protein VP39"/>
    <property type="match status" value="1"/>
</dbReference>
<dbReference type="Gene3D" id="3.90.550.10">
    <property type="entry name" value="Spore Coat Polysaccharide Biosynthesis Protein SpsA, Chain A"/>
    <property type="match status" value="1"/>
</dbReference>
<evidence type="ECO:0000259" key="3">
    <source>
        <dbReference type="Pfam" id="PF00535"/>
    </source>
</evidence>
<dbReference type="InterPro" id="IPR029063">
    <property type="entry name" value="SAM-dependent_MTases_sf"/>
</dbReference>
<gene>
    <name evidence="4" type="ORF">ABIF29_008167</name>
</gene>
<dbReference type="RefSeq" id="WP_018268923.1">
    <property type="nucleotide sequence ID" value="NZ_BJNL01000069.1"/>
</dbReference>
<proteinExistence type="predicted"/>
<reference evidence="4 5" key="1">
    <citation type="submission" date="2024-07" db="EMBL/GenBank/DDBJ databases">
        <title>Genomic Encyclopedia of Type Strains, Phase V (KMG-V): Genome sequencing to study the core and pangenomes of soil and plant-associated prokaryotes.</title>
        <authorList>
            <person name="Whitman W."/>
        </authorList>
    </citation>
    <scope>NUCLEOTIDE SEQUENCE [LARGE SCALE GENOMIC DNA]</scope>
    <source>
        <strain evidence="4 5">USDA 415</strain>
    </source>
</reference>
<dbReference type="InterPro" id="IPR001173">
    <property type="entry name" value="Glyco_trans_2-like"/>
</dbReference>
<keyword evidence="4" id="KW-0489">Methyltransferase</keyword>
<evidence type="ECO:0000313" key="4">
    <source>
        <dbReference type="EMBL" id="MEY9321368.1"/>
    </source>
</evidence>
<keyword evidence="5" id="KW-1185">Reference proteome</keyword>
<dbReference type="GO" id="GO:0032259">
    <property type="term" value="P:methylation"/>
    <property type="evidence" value="ECO:0007669"/>
    <property type="project" value="UniProtKB-KW"/>
</dbReference>
<keyword evidence="1" id="KW-0175">Coiled coil</keyword>
<organism evidence="4 5">
    <name type="scientific">Bradyrhizobium elkanii</name>
    <dbReference type="NCBI Taxonomy" id="29448"/>
    <lineage>
        <taxon>Bacteria</taxon>
        <taxon>Pseudomonadati</taxon>
        <taxon>Pseudomonadota</taxon>
        <taxon>Alphaproteobacteria</taxon>
        <taxon>Hyphomicrobiales</taxon>
        <taxon>Nitrobacteraceae</taxon>
        <taxon>Bradyrhizobium</taxon>
    </lineage>
</organism>
<dbReference type="SUPFAM" id="SSF53756">
    <property type="entry name" value="UDP-Glycosyltransferase/glycogen phosphorylase"/>
    <property type="match status" value="1"/>
</dbReference>
<dbReference type="PANTHER" id="PTHR45947">
    <property type="entry name" value="SULFOQUINOVOSYL TRANSFERASE SQD2"/>
    <property type="match status" value="1"/>
</dbReference>
<dbReference type="GO" id="GO:0008168">
    <property type="term" value="F:methyltransferase activity"/>
    <property type="evidence" value="ECO:0007669"/>
    <property type="project" value="UniProtKB-KW"/>
</dbReference>
<evidence type="ECO:0000259" key="2">
    <source>
        <dbReference type="Pfam" id="PF00534"/>
    </source>
</evidence>
<comment type="caution">
    <text evidence="4">The sequence shown here is derived from an EMBL/GenBank/DDBJ whole genome shotgun (WGS) entry which is preliminary data.</text>
</comment>
<sequence length="1333" mass="147895">MNLHVPSADFRCNACQGRTFTLMATRTDDVAVLRCDECGLGVIEAIPEDLGSFYDDAYYGSQKVDGAVGYNDYQLMAEHGLSWAAELVCCLKDGGKILDIGCADGNLLKRLPSTFDLYGIEVNERMIAHATESNIKILGRDLLDPAIPETHTHQFDCVTAIAVFEHLRDFRRGVQAALSLLKPDGFLLFEVPYISDTHQNRVWFESSLEHVFYPSGSSLRLLIEGLGFHLVGGEIYIRDFASNFVGIVFSDGSLTNDIKELFARITGTEGRITESKLRAARQKLMLIHAAQSTPDLLVGLPDLSQSALDVPLLTRIEQLWTSDLRRLTAARTECAAITAKYSALANESKATAEAMEAQISDLSDHLREEAANYAVLLRTSAANSDLLKERIERLSNQLNQEAANHAALARESNAHSEALQAQIEELSEQLRRETENYAALARESKAHSEVLDAQIEQVSGRLKQETESYAKLALQSEKKSKGLEARITFLTGELDQAAVAYSQLEQDTKLKLQELAIHINALSNRLAHATDSNIAITADRARLSTHVSLLEAHYADRERAAQAETISRELEVANLKESVRALTDQVSALGSEIDLILRSTIWRSTSILRRAGHRVPQLARMTRQALKLVKWTLNFELRQRLRETIANRRRLREEELAAAQIQLPRLAFDQRTGFCEPVEPTADEAAAWPSDRPLVSVVIVSFNYGHFVAEAVDSVLAQTFDNLEVIVVEGGSTEPLSREQTLALTRPKTTVVVQTEPHQVGANRNFGISKARGKYICCLDADDLLKPTYIEKAVFLLETYGYDIVSSAMQQFGSSDEKVGILGEPVLADMLEGNHVLTCAVFRRSLWEKAGGYRDTDRAVTGHVYEDWLFWTQLAALGARIHNMTNDHLFLYRRHGPSLSTQTDLHGMPVHRKLIRQALGDLVTPAALRASRLAAAADRRPENAATNFLGRASKGRAAPVILLALPFTLIGGAERLLSGIVAHLTKQGWRVTVITSIEAGREHGDSTSWFEQATAEIFHLPRFLAADRWPDFVNYLIASREIDVVWIAGSAFMYNLLPSIRAAFPKIKVADLLFNTVGHTKNNRKYAHLIDVNFVENKEVLQFLFDAGESQDRVRQISSGIDLHDYLPRPRDGSVIEYLNATPDELIVGFSGRWSEEKDPLAFIEIARKSSHLPILFVMTGAGALRTEIESAVASAGLGNRFHLIGDVEDVRPWVSSYDVLVLPSRLDGRPVVVLEALALGVPVIVSSVGGLPELVRDGVNGFLCQPRMIDEFVDRLTKLALDREVLQRMKEAARRSAERNLDARKMLSSYEQGLKALIQSANLREQSASRAD</sequence>
<dbReference type="SUPFAM" id="SSF53335">
    <property type="entry name" value="S-adenosyl-L-methionine-dependent methyltransferases"/>
    <property type="match status" value="1"/>
</dbReference>
<dbReference type="Gene3D" id="3.40.50.2000">
    <property type="entry name" value="Glycogen Phosphorylase B"/>
    <property type="match status" value="2"/>
</dbReference>
<dbReference type="Pfam" id="PF00535">
    <property type="entry name" value="Glycos_transf_2"/>
    <property type="match status" value="1"/>
</dbReference>
<evidence type="ECO:0000256" key="1">
    <source>
        <dbReference type="SAM" id="Coils"/>
    </source>
</evidence>
<dbReference type="Pfam" id="PF13489">
    <property type="entry name" value="Methyltransf_23"/>
    <property type="match status" value="1"/>
</dbReference>
<name>A0ABV4FD40_BRAEL</name>
<feature type="domain" description="Glycosyl transferase family 1" evidence="2">
    <location>
        <begin position="1142"/>
        <end position="1296"/>
    </location>
</feature>